<dbReference type="AlphaFoldDB" id="A0AAD1HXS4"/>
<sequence>MLATPALLQSGAAEATGAAIAATAMPPMSKPVPTAAVLLLDAIPLNFMITSLSDAWSVIGSPS</sequence>
<name>A0AAD1HXS4_9MYCO</name>
<reference evidence="1 2" key="1">
    <citation type="journal article" date="2019" name="Emerg. Microbes Infect.">
        <title>Comprehensive subspecies identification of 175 nontuberculous mycobacteria species based on 7547 genomic profiles.</title>
        <authorList>
            <person name="Matsumoto Y."/>
            <person name="Kinjo T."/>
            <person name="Motooka D."/>
            <person name="Nabeya D."/>
            <person name="Jung N."/>
            <person name="Uechi K."/>
            <person name="Horii T."/>
            <person name="Iida T."/>
            <person name="Fujita J."/>
            <person name="Nakamura S."/>
        </authorList>
    </citation>
    <scope>NUCLEOTIDE SEQUENCE [LARGE SCALE GENOMIC DNA]</scope>
    <source>
        <strain evidence="1 2">JCM 6376</strain>
    </source>
</reference>
<dbReference type="EMBL" id="AP022561">
    <property type="protein sequence ID" value="BBX10611.1"/>
    <property type="molecule type" value="Genomic_DNA"/>
</dbReference>
<dbReference type="KEGG" id="maic:MAIC_54140"/>
<dbReference type="Proteomes" id="UP000467327">
    <property type="component" value="Chromosome"/>
</dbReference>
<accession>A0AAD1HXS4</accession>
<protein>
    <submittedName>
        <fullName evidence="1">Uncharacterized protein</fullName>
    </submittedName>
</protein>
<evidence type="ECO:0000313" key="1">
    <source>
        <dbReference type="EMBL" id="BBX10611.1"/>
    </source>
</evidence>
<gene>
    <name evidence="1" type="ORF">MAIC_54140</name>
</gene>
<proteinExistence type="predicted"/>
<evidence type="ECO:0000313" key="2">
    <source>
        <dbReference type="Proteomes" id="UP000467327"/>
    </source>
</evidence>
<organism evidence="1 2">
    <name type="scientific">Mycolicibacterium aichiense</name>
    <dbReference type="NCBI Taxonomy" id="1799"/>
    <lineage>
        <taxon>Bacteria</taxon>
        <taxon>Bacillati</taxon>
        <taxon>Actinomycetota</taxon>
        <taxon>Actinomycetes</taxon>
        <taxon>Mycobacteriales</taxon>
        <taxon>Mycobacteriaceae</taxon>
        <taxon>Mycolicibacterium</taxon>
    </lineage>
</organism>
<keyword evidence="2" id="KW-1185">Reference proteome</keyword>